<keyword evidence="2" id="KW-1185">Reference proteome</keyword>
<dbReference type="STRING" id="2512241.A0A553IEU4"/>
<dbReference type="EMBL" id="VFLP01000001">
    <property type="protein sequence ID" value="TRX98700.1"/>
    <property type="molecule type" value="Genomic_DNA"/>
</dbReference>
<comment type="caution">
    <text evidence="1">The sequence shown here is derived from an EMBL/GenBank/DDBJ whole genome shotgun (WGS) entry which is preliminary data.</text>
</comment>
<name>A0A553IEU4_9PEZI</name>
<dbReference type="Proteomes" id="UP000319160">
    <property type="component" value="Unassembled WGS sequence"/>
</dbReference>
<evidence type="ECO:0000313" key="1">
    <source>
        <dbReference type="EMBL" id="TRX98700.1"/>
    </source>
</evidence>
<reference evidence="2" key="1">
    <citation type="submission" date="2019-06" db="EMBL/GenBank/DDBJ databases">
        <title>Draft genome sequence of the griseofulvin-producing fungus Xylaria cubensis strain G536.</title>
        <authorList>
            <person name="Mead M.E."/>
            <person name="Raja H.A."/>
            <person name="Steenwyk J.L."/>
            <person name="Knowles S.L."/>
            <person name="Oberlies N.H."/>
            <person name="Rokas A."/>
        </authorList>
    </citation>
    <scope>NUCLEOTIDE SEQUENCE [LARGE SCALE GENOMIC DNA]</scope>
    <source>
        <strain evidence="2">G536</strain>
    </source>
</reference>
<proteinExistence type="predicted"/>
<dbReference type="OrthoDB" id="4918043at2759"/>
<dbReference type="AlphaFoldDB" id="A0A553IEU4"/>
<sequence>MPSDIILHVVEQMDTETRENFLATNNGIRRLIESYEHSISKNRATTFTLPPLGNVLSSSASERRLLRKNTFAMVREIELRDNRIDRLIRECPRIFCLSAPPWLPCLTVQQQARLWLILKRALYQCDRIADIAANISDPQIPPEYYHAITDRVYEWPSALSSITEAEFEFNPLTRPNARPKQIEYIESLPLEDIAGIFILVNMLGYGLTCICSDTGYERKTIIEECVLRHGTWFVWSRLRGDQSMQELAGCIISAGMAELKQWETGAIYGPPGLKMRLTRRFNELAGGATSDEVILNIEKLLEKLVVGDDKPPAGWESDCDDEE</sequence>
<protein>
    <submittedName>
        <fullName evidence="1">Uncharacterized protein</fullName>
    </submittedName>
</protein>
<gene>
    <name evidence="1" type="ORF">FHL15_000042</name>
</gene>
<organism evidence="1 2">
    <name type="scientific">Xylaria flabelliformis</name>
    <dbReference type="NCBI Taxonomy" id="2512241"/>
    <lineage>
        <taxon>Eukaryota</taxon>
        <taxon>Fungi</taxon>
        <taxon>Dikarya</taxon>
        <taxon>Ascomycota</taxon>
        <taxon>Pezizomycotina</taxon>
        <taxon>Sordariomycetes</taxon>
        <taxon>Xylariomycetidae</taxon>
        <taxon>Xylariales</taxon>
        <taxon>Xylariaceae</taxon>
        <taxon>Xylaria</taxon>
    </lineage>
</organism>
<evidence type="ECO:0000313" key="2">
    <source>
        <dbReference type="Proteomes" id="UP000319160"/>
    </source>
</evidence>
<accession>A0A553IEU4</accession>